<dbReference type="Proteomes" id="UP000308600">
    <property type="component" value="Unassembled WGS sequence"/>
</dbReference>
<dbReference type="EMBL" id="ML208302">
    <property type="protein sequence ID" value="TFK71160.1"/>
    <property type="molecule type" value="Genomic_DNA"/>
</dbReference>
<protein>
    <submittedName>
        <fullName evidence="1">Uncharacterized protein</fullName>
    </submittedName>
</protein>
<evidence type="ECO:0000313" key="2">
    <source>
        <dbReference type="Proteomes" id="UP000308600"/>
    </source>
</evidence>
<organism evidence="1 2">
    <name type="scientific">Pluteus cervinus</name>
    <dbReference type="NCBI Taxonomy" id="181527"/>
    <lineage>
        <taxon>Eukaryota</taxon>
        <taxon>Fungi</taxon>
        <taxon>Dikarya</taxon>
        <taxon>Basidiomycota</taxon>
        <taxon>Agaricomycotina</taxon>
        <taxon>Agaricomycetes</taxon>
        <taxon>Agaricomycetidae</taxon>
        <taxon>Agaricales</taxon>
        <taxon>Pluteineae</taxon>
        <taxon>Pluteaceae</taxon>
        <taxon>Pluteus</taxon>
    </lineage>
</organism>
<sequence length="491" mass="52872">MAYRCSDFSDSLLVRALALANVLVYNTCTTLLDYRETFRDTGLVAERTDNSDLPLTVGSVTFDDASPVTMIDRGYTRKRRHTLTLEVNHHSNGAGYASTYFLLGGSGCGICDIPDETNPDIRDMTDPEDDVEEDEAHIVRDGMSTNFAPPQECETAEPTPSDWVVDATSTATHSSNDAGSGLTVVVGERVDARNGGLDQGAKQNTFLDPWRSTPGFTIDYYRLLTNLAYLQCYPGDAHGQMEQASLYGAIAPGVHPSSGLCVDGITYYSPFIPSIVRGGPPRPDSPTGGFDDADEKKKEGKPTGEGGVVGSGGSVEDPKPHEPSTTNIETTDIHVMPEGSTTGISIPQNKVLDEALPSKQPGFEQSQGEISNLLPPVTRRADLPVPEWRIKRAPSGKRPEEVFAPGSRLWFQNSQPPLSGNTFLGISHNNQQNTYSDAVRRGLVPTSGSTSVKLGRPLLGPVPAIGTPLNPSRSRGSFTFKTSTSKPWSRP</sequence>
<evidence type="ECO:0000313" key="1">
    <source>
        <dbReference type="EMBL" id="TFK71160.1"/>
    </source>
</evidence>
<proteinExistence type="predicted"/>
<reference evidence="1 2" key="1">
    <citation type="journal article" date="2019" name="Nat. Ecol. Evol.">
        <title>Megaphylogeny resolves global patterns of mushroom evolution.</title>
        <authorList>
            <person name="Varga T."/>
            <person name="Krizsan K."/>
            <person name="Foldi C."/>
            <person name="Dima B."/>
            <person name="Sanchez-Garcia M."/>
            <person name="Sanchez-Ramirez S."/>
            <person name="Szollosi G.J."/>
            <person name="Szarkandi J.G."/>
            <person name="Papp V."/>
            <person name="Albert L."/>
            <person name="Andreopoulos W."/>
            <person name="Angelini C."/>
            <person name="Antonin V."/>
            <person name="Barry K.W."/>
            <person name="Bougher N.L."/>
            <person name="Buchanan P."/>
            <person name="Buyck B."/>
            <person name="Bense V."/>
            <person name="Catcheside P."/>
            <person name="Chovatia M."/>
            <person name="Cooper J."/>
            <person name="Damon W."/>
            <person name="Desjardin D."/>
            <person name="Finy P."/>
            <person name="Geml J."/>
            <person name="Haridas S."/>
            <person name="Hughes K."/>
            <person name="Justo A."/>
            <person name="Karasinski D."/>
            <person name="Kautmanova I."/>
            <person name="Kiss B."/>
            <person name="Kocsube S."/>
            <person name="Kotiranta H."/>
            <person name="LaButti K.M."/>
            <person name="Lechner B.E."/>
            <person name="Liimatainen K."/>
            <person name="Lipzen A."/>
            <person name="Lukacs Z."/>
            <person name="Mihaltcheva S."/>
            <person name="Morgado L.N."/>
            <person name="Niskanen T."/>
            <person name="Noordeloos M.E."/>
            <person name="Ohm R.A."/>
            <person name="Ortiz-Santana B."/>
            <person name="Ovrebo C."/>
            <person name="Racz N."/>
            <person name="Riley R."/>
            <person name="Savchenko A."/>
            <person name="Shiryaev A."/>
            <person name="Soop K."/>
            <person name="Spirin V."/>
            <person name="Szebenyi C."/>
            <person name="Tomsovsky M."/>
            <person name="Tulloss R.E."/>
            <person name="Uehling J."/>
            <person name="Grigoriev I.V."/>
            <person name="Vagvolgyi C."/>
            <person name="Papp T."/>
            <person name="Martin F.M."/>
            <person name="Miettinen O."/>
            <person name="Hibbett D.S."/>
            <person name="Nagy L.G."/>
        </authorList>
    </citation>
    <scope>NUCLEOTIDE SEQUENCE [LARGE SCALE GENOMIC DNA]</scope>
    <source>
        <strain evidence="1 2">NL-1719</strain>
    </source>
</reference>
<keyword evidence="2" id="KW-1185">Reference proteome</keyword>
<accession>A0ACD3AZI3</accession>
<name>A0ACD3AZI3_9AGAR</name>
<gene>
    <name evidence="1" type="ORF">BDN72DRAFT_838108</name>
</gene>